<evidence type="ECO:0000313" key="1">
    <source>
        <dbReference type="EMBL" id="EFV03923.1"/>
    </source>
</evidence>
<organism evidence="1 2">
    <name type="scientific">Segatella salivae DSM 15606</name>
    <dbReference type="NCBI Taxonomy" id="888832"/>
    <lineage>
        <taxon>Bacteria</taxon>
        <taxon>Pseudomonadati</taxon>
        <taxon>Bacteroidota</taxon>
        <taxon>Bacteroidia</taxon>
        <taxon>Bacteroidales</taxon>
        <taxon>Prevotellaceae</taxon>
        <taxon>Segatella</taxon>
    </lineage>
</organism>
<dbReference type="AlphaFoldDB" id="E6MR07"/>
<evidence type="ECO:0000313" key="2">
    <source>
        <dbReference type="Proteomes" id="UP000003874"/>
    </source>
</evidence>
<name>E6MR07_9BACT</name>
<dbReference type="STRING" id="888832.HMPREF9420_1925"/>
<dbReference type="EMBL" id="AEQO01000157">
    <property type="protein sequence ID" value="EFV03923.1"/>
    <property type="molecule type" value="Genomic_DNA"/>
</dbReference>
<gene>
    <name evidence="1" type="ORF">HMPREF9420_1925</name>
</gene>
<sequence length="59" mass="7030">MQTKQTSKRKAKNVLLSMRLWVKPTTTAPKVYVKNAKNKDNFSCFKWPKQTDEFLKQRL</sequence>
<reference evidence="1 2" key="1">
    <citation type="submission" date="2010-12" db="EMBL/GenBank/DDBJ databases">
        <authorList>
            <person name="Muzny D."/>
            <person name="Qin X."/>
            <person name="Deng J."/>
            <person name="Jiang H."/>
            <person name="Liu Y."/>
            <person name="Qu J."/>
            <person name="Song X.-Z."/>
            <person name="Zhang L."/>
            <person name="Thornton R."/>
            <person name="Coyle M."/>
            <person name="Francisco L."/>
            <person name="Jackson L."/>
            <person name="Javaid M."/>
            <person name="Korchina V."/>
            <person name="Kovar C."/>
            <person name="Mata R."/>
            <person name="Mathew T."/>
            <person name="Ngo R."/>
            <person name="Nguyen L."/>
            <person name="Nguyen N."/>
            <person name="Okwuonu G."/>
            <person name="Ongeri F."/>
            <person name="Pham C."/>
            <person name="Simmons D."/>
            <person name="Wilczek-Boney K."/>
            <person name="Hale W."/>
            <person name="Jakkamsetti A."/>
            <person name="Pham P."/>
            <person name="Ruth R."/>
            <person name="San Lucas F."/>
            <person name="Warren J."/>
            <person name="Zhang J."/>
            <person name="Zhao Z."/>
            <person name="Zhou C."/>
            <person name="Zhu D."/>
            <person name="Lee S."/>
            <person name="Bess C."/>
            <person name="Blankenburg K."/>
            <person name="Forbes L."/>
            <person name="Fu Q."/>
            <person name="Gubbala S."/>
            <person name="Hirani K."/>
            <person name="Jayaseelan J.C."/>
            <person name="Lara F."/>
            <person name="Munidasa M."/>
            <person name="Palculict T."/>
            <person name="Patil S."/>
            <person name="Pu L.-L."/>
            <person name="Saada N."/>
            <person name="Tang L."/>
            <person name="Weissenberger G."/>
            <person name="Zhu Y."/>
            <person name="Hemphill L."/>
            <person name="Shang Y."/>
            <person name="Youmans B."/>
            <person name="Ayvaz T."/>
            <person name="Ross M."/>
            <person name="Santibanez J."/>
            <person name="Aqrawi P."/>
            <person name="Gross S."/>
            <person name="Joshi V."/>
            <person name="Fowler G."/>
            <person name="Nazareth L."/>
            <person name="Reid J."/>
            <person name="Worley K."/>
            <person name="Petrosino J."/>
            <person name="Highlander S."/>
            <person name="Gibbs R."/>
        </authorList>
    </citation>
    <scope>NUCLEOTIDE SEQUENCE [LARGE SCALE GENOMIC DNA]</scope>
    <source>
        <strain evidence="1 2">DSM 15606</strain>
    </source>
</reference>
<accession>E6MR07</accession>
<keyword evidence="2" id="KW-1185">Reference proteome</keyword>
<comment type="caution">
    <text evidence="1">The sequence shown here is derived from an EMBL/GenBank/DDBJ whole genome shotgun (WGS) entry which is preliminary data.</text>
</comment>
<dbReference type="Proteomes" id="UP000003874">
    <property type="component" value="Unassembled WGS sequence"/>
</dbReference>
<proteinExistence type="predicted"/>
<protein>
    <submittedName>
        <fullName evidence="1">Uncharacterized protein</fullName>
    </submittedName>
</protein>
<dbReference type="HOGENOM" id="CLU_2956845_0_0_10"/>